<sequence>MRAYDSELDEQVAMVVDLYEPALIDATAAVTILRETLQVCPQVCAMLLRREMRRRDQEVADRNAVAEREIRDMGLDDGSWGR</sequence>
<evidence type="ECO:0000313" key="2">
    <source>
        <dbReference type="Proteomes" id="UP001596972"/>
    </source>
</evidence>
<dbReference type="RefSeq" id="WP_378300104.1">
    <property type="nucleotide sequence ID" value="NZ_JBHTJA010000034.1"/>
</dbReference>
<accession>A0ABW3EU06</accession>
<dbReference type="Proteomes" id="UP001596972">
    <property type="component" value="Unassembled WGS sequence"/>
</dbReference>
<gene>
    <name evidence="1" type="ORF">ACFQ11_18435</name>
</gene>
<proteinExistence type="predicted"/>
<dbReference type="EMBL" id="JBHTJA010000034">
    <property type="protein sequence ID" value="MFD0902383.1"/>
    <property type="molecule type" value="Genomic_DNA"/>
</dbReference>
<organism evidence="1 2">
    <name type="scientific">Actinomadura sediminis</name>
    <dbReference type="NCBI Taxonomy" id="1038904"/>
    <lineage>
        <taxon>Bacteria</taxon>
        <taxon>Bacillati</taxon>
        <taxon>Actinomycetota</taxon>
        <taxon>Actinomycetes</taxon>
        <taxon>Streptosporangiales</taxon>
        <taxon>Thermomonosporaceae</taxon>
        <taxon>Actinomadura</taxon>
    </lineage>
</organism>
<comment type="caution">
    <text evidence="1">The sequence shown here is derived from an EMBL/GenBank/DDBJ whole genome shotgun (WGS) entry which is preliminary data.</text>
</comment>
<protein>
    <submittedName>
        <fullName evidence="1">Uncharacterized protein</fullName>
    </submittedName>
</protein>
<reference evidence="2" key="1">
    <citation type="journal article" date="2019" name="Int. J. Syst. Evol. Microbiol.">
        <title>The Global Catalogue of Microorganisms (GCM) 10K type strain sequencing project: providing services to taxonomists for standard genome sequencing and annotation.</title>
        <authorList>
            <consortium name="The Broad Institute Genomics Platform"/>
            <consortium name="The Broad Institute Genome Sequencing Center for Infectious Disease"/>
            <person name="Wu L."/>
            <person name="Ma J."/>
        </authorList>
    </citation>
    <scope>NUCLEOTIDE SEQUENCE [LARGE SCALE GENOMIC DNA]</scope>
    <source>
        <strain evidence="2">JCM 31202</strain>
    </source>
</reference>
<name>A0ABW3EU06_9ACTN</name>
<evidence type="ECO:0000313" key="1">
    <source>
        <dbReference type="EMBL" id="MFD0902383.1"/>
    </source>
</evidence>
<keyword evidence="2" id="KW-1185">Reference proteome</keyword>